<keyword evidence="9" id="KW-1185">Reference proteome</keyword>
<protein>
    <submittedName>
        <fullName evidence="8">Uncharacterized protein</fullName>
    </submittedName>
</protein>
<keyword evidence="3 7" id="KW-0812">Transmembrane</keyword>
<keyword evidence="4" id="KW-0256">Endoplasmic reticulum</keyword>
<dbReference type="EMBL" id="JABFUD020000018">
    <property type="protein sequence ID" value="KAI5066478.1"/>
    <property type="molecule type" value="Genomic_DNA"/>
</dbReference>
<sequence>MTTSKCLAERKSAKFKKNIHKRGVVPETSIKRGMTIPWGLLSWAFFVFVVIGSALLQIISTATSGAIA</sequence>
<evidence type="ECO:0000256" key="3">
    <source>
        <dbReference type="ARBA" id="ARBA00022692"/>
    </source>
</evidence>
<accession>A0A9D4UEF7</accession>
<dbReference type="AlphaFoldDB" id="A0A9D4UEF7"/>
<dbReference type="Proteomes" id="UP000886520">
    <property type="component" value="Chromosome 18"/>
</dbReference>
<evidence type="ECO:0000313" key="8">
    <source>
        <dbReference type="EMBL" id="KAI5066478.1"/>
    </source>
</evidence>
<evidence type="ECO:0000256" key="5">
    <source>
        <dbReference type="ARBA" id="ARBA00022989"/>
    </source>
</evidence>
<comment type="similarity">
    <text evidence="2">Belongs to the RAMP4 family.</text>
</comment>
<evidence type="ECO:0000256" key="6">
    <source>
        <dbReference type="ARBA" id="ARBA00023136"/>
    </source>
</evidence>
<dbReference type="Pfam" id="PF06624">
    <property type="entry name" value="RAMP4"/>
    <property type="match status" value="1"/>
</dbReference>
<feature type="transmembrane region" description="Helical" evidence="7">
    <location>
        <begin position="40"/>
        <end position="59"/>
    </location>
</feature>
<evidence type="ECO:0000256" key="2">
    <source>
        <dbReference type="ARBA" id="ARBA00005500"/>
    </source>
</evidence>
<comment type="subcellular location">
    <subcellularLocation>
        <location evidence="1">Endoplasmic reticulum membrane</location>
        <topology evidence="1">Single-pass membrane protein</topology>
    </subcellularLocation>
</comment>
<evidence type="ECO:0000256" key="1">
    <source>
        <dbReference type="ARBA" id="ARBA00004389"/>
    </source>
</evidence>
<name>A0A9D4UEF7_ADICA</name>
<evidence type="ECO:0000313" key="9">
    <source>
        <dbReference type="Proteomes" id="UP000886520"/>
    </source>
</evidence>
<dbReference type="PANTHER" id="PTHR15601:SF0">
    <property type="entry name" value="GEO09675P1"/>
    <property type="match status" value="1"/>
</dbReference>
<comment type="caution">
    <text evidence="8">The sequence shown here is derived from an EMBL/GenBank/DDBJ whole genome shotgun (WGS) entry which is preliminary data.</text>
</comment>
<dbReference type="GO" id="GO:0030968">
    <property type="term" value="P:endoplasmic reticulum unfolded protein response"/>
    <property type="evidence" value="ECO:0007669"/>
    <property type="project" value="TreeGrafter"/>
</dbReference>
<evidence type="ECO:0000256" key="4">
    <source>
        <dbReference type="ARBA" id="ARBA00022824"/>
    </source>
</evidence>
<keyword evidence="6 7" id="KW-0472">Membrane</keyword>
<dbReference type="OrthoDB" id="16679at2759"/>
<gene>
    <name evidence="8" type="ORF">GOP47_0019102</name>
</gene>
<dbReference type="GO" id="GO:0005789">
    <property type="term" value="C:endoplasmic reticulum membrane"/>
    <property type="evidence" value="ECO:0007669"/>
    <property type="project" value="UniProtKB-SubCell"/>
</dbReference>
<organism evidence="8 9">
    <name type="scientific">Adiantum capillus-veneris</name>
    <name type="common">Maidenhair fern</name>
    <dbReference type="NCBI Taxonomy" id="13818"/>
    <lineage>
        <taxon>Eukaryota</taxon>
        <taxon>Viridiplantae</taxon>
        <taxon>Streptophyta</taxon>
        <taxon>Embryophyta</taxon>
        <taxon>Tracheophyta</taxon>
        <taxon>Polypodiopsida</taxon>
        <taxon>Polypodiidae</taxon>
        <taxon>Polypodiales</taxon>
        <taxon>Pteridineae</taxon>
        <taxon>Pteridaceae</taxon>
        <taxon>Vittarioideae</taxon>
        <taxon>Adiantum</taxon>
    </lineage>
</organism>
<dbReference type="PANTHER" id="PTHR15601">
    <property type="entry name" value="STRESS ASSOCIATED ENDOPLASMIC RETICULUM PROTEIN SERP1/RAMP4"/>
    <property type="match status" value="1"/>
</dbReference>
<evidence type="ECO:0000256" key="7">
    <source>
        <dbReference type="SAM" id="Phobius"/>
    </source>
</evidence>
<keyword evidence="5 7" id="KW-1133">Transmembrane helix</keyword>
<reference evidence="8" key="1">
    <citation type="submission" date="2021-01" db="EMBL/GenBank/DDBJ databases">
        <title>Adiantum capillus-veneris genome.</title>
        <authorList>
            <person name="Fang Y."/>
            <person name="Liao Q."/>
        </authorList>
    </citation>
    <scope>NUCLEOTIDE SEQUENCE</scope>
    <source>
        <strain evidence="8">H3</strain>
        <tissue evidence="8">Leaf</tissue>
    </source>
</reference>
<dbReference type="InterPro" id="IPR010580">
    <property type="entry name" value="ER_stress-assoc"/>
</dbReference>
<proteinExistence type="inferred from homology"/>